<evidence type="ECO:0000256" key="1">
    <source>
        <dbReference type="ARBA" id="ARBA00006484"/>
    </source>
</evidence>
<dbReference type="OrthoDB" id="1274115at2759"/>
<dbReference type="PRINTS" id="PR00080">
    <property type="entry name" value="SDRFAMILY"/>
</dbReference>
<dbReference type="PANTHER" id="PTHR43976">
    <property type="entry name" value="SHORT CHAIN DEHYDROGENASE"/>
    <property type="match status" value="1"/>
</dbReference>
<comment type="similarity">
    <text evidence="1 4">Belongs to the short-chain dehydrogenases/reductases (SDR) family.</text>
</comment>
<evidence type="ECO:0000313" key="6">
    <source>
        <dbReference type="Proteomes" id="UP000076761"/>
    </source>
</evidence>
<dbReference type="InParanoid" id="A0A165PEK5"/>
<gene>
    <name evidence="5" type="ORF">NEOLEDRAFT_1158421</name>
</gene>
<dbReference type="InterPro" id="IPR036291">
    <property type="entry name" value="NAD(P)-bd_dom_sf"/>
</dbReference>
<dbReference type="SUPFAM" id="SSF51735">
    <property type="entry name" value="NAD(P)-binding Rossmann-fold domains"/>
    <property type="match status" value="1"/>
</dbReference>
<dbReference type="PANTHER" id="PTHR43976:SF16">
    <property type="entry name" value="SHORT-CHAIN DEHYDROGENASE_REDUCTASE FAMILY PROTEIN"/>
    <property type="match status" value="1"/>
</dbReference>
<dbReference type="CDD" id="cd05374">
    <property type="entry name" value="17beta-HSD-like_SDR_c"/>
    <property type="match status" value="1"/>
</dbReference>
<evidence type="ECO:0000256" key="3">
    <source>
        <dbReference type="ARBA" id="ARBA00023002"/>
    </source>
</evidence>
<evidence type="ECO:0000313" key="5">
    <source>
        <dbReference type="EMBL" id="KZT20931.1"/>
    </source>
</evidence>
<protein>
    <submittedName>
        <fullName evidence="5">NAD-P-binding protein</fullName>
    </submittedName>
</protein>
<proteinExistence type="inferred from homology"/>
<dbReference type="EMBL" id="KV425613">
    <property type="protein sequence ID" value="KZT20931.1"/>
    <property type="molecule type" value="Genomic_DNA"/>
</dbReference>
<accession>A0A165PEK5</accession>
<dbReference type="FunCoup" id="A0A165PEK5">
    <property type="interactions" value="318"/>
</dbReference>
<dbReference type="AlphaFoldDB" id="A0A165PEK5"/>
<evidence type="ECO:0000256" key="2">
    <source>
        <dbReference type="ARBA" id="ARBA00022857"/>
    </source>
</evidence>
<organism evidence="5 6">
    <name type="scientific">Neolentinus lepideus HHB14362 ss-1</name>
    <dbReference type="NCBI Taxonomy" id="1314782"/>
    <lineage>
        <taxon>Eukaryota</taxon>
        <taxon>Fungi</taxon>
        <taxon>Dikarya</taxon>
        <taxon>Basidiomycota</taxon>
        <taxon>Agaricomycotina</taxon>
        <taxon>Agaricomycetes</taxon>
        <taxon>Gloeophyllales</taxon>
        <taxon>Gloeophyllaceae</taxon>
        <taxon>Neolentinus</taxon>
    </lineage>
</organism>
<dbReference type="Gene3D" id="3.40.50.720">
    <property type="entry name" value="NAD(P)-binding Rossmann-like Domain"/>
    <property type="match status" value="1"/>
</dbReference>
<keyword evidence="3" id="KW-0560">Oxidoreductase</keyword>
<sequence length="297" mass="32176">MEHEGQVWLITGTSSGFGRRLVDAVLERGDRVIATARSLDKLKDLETKGESSQLRCLPLDVTSDYDEIKSRIDDAVAVFGRIDVLVNNAGFAMPGLLEEAGVDGAMQQFDTNYFGVVRVTTAVLPHMRERASGTVVIVGSRSAWKANIPDSHGGALGNYAASKAAVHAYGETLAAEVAPFSIKVLIVAPGLFRTEGIHAAPPYPGRLIAAYNSLRDVMLGRFATLRARTRGDIGDPRKAMSVVVDVVKGQGNAKTKKWPLFLVIGEDAEEDIRKYGETITGIMEEWGEVTRDTRMEG</sequence>
<dbReference type="Pfam" id="PF00106">
    <property type="entry name" value="adh_short"/>
    <property type="match status" value="1"/>
</dbReference>
<evidence type="ECO:0000256" key="4">
    <source>
        <dbReference type="RuleBase" id="RU000363"/>
    </source>
</evidence>
<reference evidence="5 6" key="1">
    <citation type="journal article" date="2016" name="Mol. Biol. Evol.">
        <title>Comparative Genomics of Early-Diverging Mushroom-Forming Fungi Provides Insights into the Origins of Lignocellulose Decay Capabilities.</title>
        <authorList>
            <person name="Nagy L.G."/>
            <person name="Riley R."/>
            <person name="Tritt A."/>
            <person name="Adam C."/>
            <person name="Daum C."/>
            <person name="Floudas D."/>
            <person name="Sun H."/>
            <person name="Yadav J.S."/>
            <person name="Pangilinan J."/>
            <person name="Larsson K.H."/>
            <person name="Matsuura K."/>
            <person name="Barry K."/>
            <person name="Labutti K."/>
            <person name="Kuo R."/>
            <person name="Ohm R.A."/>
            <person name="Bhattacharya S.S."/>
            <person name="Shirouzu T."/>
            <person name="Yoshinaga Y."/>
            <person name="Martin F.M."/>
            <person name="Grigoriev I.V."/>
            <person name="Hibbett D.S."/>
        </authorList>
    </citation>
    <scope>NUCLEOTIDE SEQUENCE [LARGE SCALE GENOMIC DNA]</scope>
    <source>
        <strain evidence="5 6">HHB14362 ss-1</strain>
    </source>
</reference>
<dbReference type="PRINTS" id="PR00081">
    <property type="entry name" value="GDHRDH"/>
</dbReference>
<dbReference type="PROSITE" id="PS00061">
    <property type="entry name" value="ADH_SHORT"/>
    <property type="match status" value="1"/>
</dbReference>
<dbReference type="GO" id="GO:0016491">
    <property type="term" value="F:oxidoreductase activity"/>
    <property type="evidence" value="ECO:0007669"/>
    <property type="project" value="UniProtKB-KW"/>
</dbReference>
<dbReference type="InterPro" id="IPR020904">
    <property type="entry name" value="Sc_DH/Rdtase_CS"/>
</dbReference>
<dbReference type="STRING" id="1314782.A0A165PEK5"/>
<keyword evidence="2" id="KW-0521">NADP</keyword>
<dbReference type="Proteomes" id="UP000076761">
    <property type="component" value="Unassembled WGS sequence"/>
</dbReference>
<dbReference type="InterPro" id="IPR051911">
    <property type="entry name" value="SDR_oxidoreductase"/>
</dbReference>
<dbReference type="InterPro" id="IPR002347">
    <property type="entry name" value="SDR_fam"/>
</dbReference>
<keyword evidence="6" id="KW-1185">Reference proteome</keyword>
<name>A0A165PEK5_9AGAM</name>